<keyword evidence="3" id="KW-0597">Phosphoprotein</keyword>
<dbReference type="Gene3D" id="1.10.287.130">
    <property type="match status" value="1"/>
</dbReference>
<dbReference type="PANTHER" id="PTHR43065:SF10">
    <property type="entry name" value="PEROXIDE STRESS-ACTIVATED HISTIDINE KINASE MAK3"/>
    <property type="match status" value="1"/>
</dbReference>
<dbReference type="EMBL" id="VNIB01000001">
    <property type="protein sequence ID" value="TYO99940.1"/>
    <property type="molecule type" value="Genomic_DNA"/>
</dbReference>
<evidence type="ECO:0000256" key="3">
    <source>
        <dbReference type="ARBA" id="ARBA00022553"/>
    </source>
</evidence>
<organism evidence="13 14">
    <name type="scientific">Geothermobacter ehrlichii</name>
    <dbReference type="NCBI Taxonomy" id="213224"/>
    <lineage>
        <taxon>Bacteria</taxon>
        <taxon>Pseudomonadati</taxon>
        <taxon>Thermodesulfobacteriota</taxon>
        <taxon>Desulfuromonadia</taxon>
        <taxon>Desulfuromonadales</taxon>
        <taxon>Geothermobacteraceae</taxon>
        <taxon>Geothermobacter</taxon>
    </lineage>
</organism>
<dbReference type="InterPro" id="IPR013767">
    <property type="entry name" value="PAS_fold"/>
</dbReference>
<feature type="domain" description="Histidine kinase" evidence="10">
    <location>
        <begin position="341"/>
        <end position="545"/>
    </location>
</feature>
<evidence type="ECO:0000256" key="7">
    <source>
        <dbReference type="ARBA" id="ARBA00022840"/>
    </source>
</evidence>
<dbReference type="Proteomes" id="UP000324159">
    <property type="component" value="Unassembled WGS sequence"/>
</dbReference>
<dbReference type="EC" id="2.7.13.3" evidence="2"/>
<dbReference type="InterPro" id="IPR036097">
    <property type="entry name" value="HisK_dim/P_sf"/>
</dbReference>
<dbReference type="OrthoDB" id="9773941at2"/>
<dbReference type="InterPro" id="IPR000700">
    <property type="entry name" value="PAS-assoc_C"/>
</dbReference>
<dbReference type="CDD" id="cd00130">
    <property type="entry name" value="PAS"/>
    <property type="match status" value="1"/>
</dbReference>
<feature type="domain" description="PAC" evidence="12">
    <location>
        <begin position="276"/>
        <end position="328"/>
    </location>
</feature>
<dbReference type="NCBIfam" id="TIGR00229">
    <property type="entry name" value="sensory_box"/>
    <property type="match status" value="1"/>
</dbReference>
<dbReference type="Pfam" id="PF00989">
    <property type="entry name" value="PAS"/>
    <property type="match status" value="1"/>
</dbReference>
<dbReference type="GO" id="GO:0005524">
    <property type="term" value="F:ATP binding"/>
    <property type="evidence" value="ECO:0007669"/>
    <property type="project" value="UniProtKB-KW"/>
</dbReference>
<feature type="transmembrane region" description="Helical" evidence="9">
    <location>
        <begin position="106"/>
        <end position="123"/>
    </location>
</feature>
<evidence type="ECO:0000256" key="5">
    <source>
        <dbReference type="ARBA" id="ARBA00022741"/>
    </source>
</evidence>
<evidence type="ECO:0000313" key="14">
    <source>
        <dbReference type="Proteomes" id="UP000324159"/>
    </source>
</evidence>
<feature type="transmembrane region" description="Helical" evidence="9">
    <location>
        <begin position="168"/>
        <end position="190"/>
    </location>
</feature>
<keyword evidence="4" id="KW-0808">Transferase</keyword>
<dbReference type="PROSITE" id="PS50113">
    <property type="entry name" value="PAC"/>
    <property type="match status" value="1"/>
</dbReference>
<proteinExistence type="predicted"/>
<evidence type="ECO:0000256" key="9">
    <source>
        <dbReference type="SAM" id="Phobius"/>
    </source>
</evidence>
<name>A0A5D3WM66_9BACT</name>
<dbReference type="InterPro" id="IPR000014">
    <property type="entry name" value="PAS"/>
</dbReference>
<feature type="transmembrane region" description="Helical" evidence="9">
    <location>
        <begin position="53"/>
        <end position="73"/>
    </location>
</feature>
<keyword evidence="8" id="KW-0902">Two-component regulatory system</keyword>
<dbReference type="PRINTS" id="PR00344">
    <property type="entry name" value="BCTRLSENSOR"/>
</dbReference>
<dbReference type="SUPFAM" id="SSF55785">
    <property type="entry name" value="PYP-like sensor domain (PAS domain)"/>
    <property type="match status" value="1"/>
</dbReference>
<dbReference type="Gene3D" id="3.30.450.20">
    <property type="entry name" value="PAS domain"/>
    <property type="match status" value="1"/>
</dbReference>
<comment type="catalytic activity">
    <reaction evidence="1">
        <text>ATP + protein L-histidine = ADP + protein N-phospho-L-histidine.</text>
        <dbReference type="EC" id="2.7.13.3"/>
    </reaction>
</comment>
<dbReference type="Pfam" id="PF02518">
    <property type="entry name" value="HATPase_c"/>
    <property type="match status" value="1"/>
</dbReference>
<sequence length="548" mass="60591">MVLAGPEGWKTQPSRRHLTWFLLARIAVITIFLGGAIFFQLRAGMAGGHPALGYLYGLIVASYLHALASVLSLPRLRNLVFFTQTQIAWDLLFCFCLIYVTGGVDSLFSFSFVFVIIAASVFFSWRDILLVASASAILYGGLVDFQYYGQLPVLPGLPLSQEITGQQAFSSIFVHVAGFLLTALLCAALAERWRRSEQALQAQKIDYDELEALNRVILENISSGLMIVNEQGRIRSFNRAAEQITGFALQQVYNRDVRELFPRLDVFGEDGYRTRQRAEADIVDAEGQVRTLGYAASLIRDPQERLLGLLVSFQDLTMVKEMEERLRRADRLAAVGRLASAMAHEIRNPLASISGSVQLLMEGENVSDQDRRLMGIVVREAERLSGLLTDFLAYARPKKPQAEVCDLRQLLAEALQVCRSDPRFAAVEVEVRCPEGARFLLDHDQIRQVIWDLLINAAEAMQQRGRIRVSVDPDSGGIAVEDDGPGVPVELRERIFEPFFTTKPGGTGLGLATVHGIVEAHGGQLIVGKGELGGACFRILLGRQAVLN</sequence>
<dbReference type="PANTHER" id="PTHR43065">
    <property type="entry name" value="SENSOR HISTIDINE KINASE"/>
    <property type="match status" value="1"/>
</dbReference>
<evidence type="ECO:0000259" key="11">
    <source>
        <dbReference type="PROSITE" id="PS50112"/>
    </source>
</evidence>
<evidence type="ECO:0000259" key="12">
    <source>
        <dbReference type="PROSITE" id="PS50113"/>
    </source>
</evidence>
<evidence type="ECO:0000256" key="2">
    <source>
        <dbReference type="ARBA" id="ARBA00012438"/>
    </source>
</evidence>
<keyword evidence="14" id="KW-1185">Reference proteome</keyword>
<dbReference type="SUPFAM" id="SSF55874">
    <property type="entry name" value="ATPase domain of HSP90 chaperone/DNA topoisomerase II/histidine kinase"/>
    <property type="match status" value="1"/>
</dbReference>
<reference evidence="13 14" key="1">
    <citation type="submission" date="2019-07" db="EMBL/GenBank/DDBJ databases">
        <title>Genomic Encyclopedia of Type Strains, Phase IV (KMG-IV): sequencing the most valuable type-strain genomes for metagenomic binning, comparative biology and taxonomic classification.</title>
        <authorList>
            <person name="Goeker M."/>
        </authorList>
    </citation>
    <scope>NUCLEOTIDE SEQUENCE [LARGE SCALE GENOMIC DNA]</scope>
    <source>
        <strain evidence="13 14">SS015</strain>
    </source>
</reference>
<dbReference type="Gene3D" id="3.30.565.10">
    <property type="entry name" value="Histidine kinase-like ATPase, C-terminal domain"/>
    <property type="match status" value="1"/>
</dbReference>
<evidence type="ECO:0000256" key="1">
    <source>
        <dbReference type="ARBA" id="ARBA00000085"/>
    </source>
</evidence>
<evidence type="ECO:0000256" key="8">
    <source>
        <dbReference type="ARBA" id="ARBA00023012"/>
    </source>
</evidence>
<feature type="transmembrane region" description="Helical" evidence="9">
    <location>
        <begin position="20"/>
        <end position="41"/>
    </location>
</feature>
<dbReference type="SMART" id="SM00387">
    <property type="entry name" value="HATPase_c"/>
    <property type="match status" value="1"/>
</dbReference>
<keyword evidence="7" id="KW-0067">ATP-binding</keyword>
<accession>A0A5D3WM66</accession>
<evidence type="ECO:0000313" key="13">
    <source>
        <dbReference type="EMBL" id="TYO99940.1"/>
    </source>
</evidence>
<dbReference type="PROSITE" id="PS50109">
    <property type="entry name" value="HIS_KIN"/>
    <property type="match status" value="1"/>
</dbReference>
<evidence type="ECO:0000256" key="4">
    <source>
        <dbReference type="ARBA" id="ARBA00022679"/>
    </source>
</evidence>
<dbReference type="GO" id="GO:0006355">
    <property type="term" value="P:regulation of DNA-templated transcription"/>
    <property type="evidence" value="ECO:0007669"/>
    <property type="project" value="InterPro"/>
</dbReference>
<dbReference type="InterPro" id="IPR036890">
    <property type="entry name" value="HATPase_C_sf"/>
</dbReference>
<comment type="caution">
    <text evidence="13">The sequence shown here is derived from an EMBL/GenBank/DDBJ whole genome shotgun (WGS) entry which is preliminary data.</text>
</comment>
<dbReference type="InterPro" id="IPR035965">
    <property type="entry name" value="PAS-like_dom_sf"/>
</dbReference>
<feature type="transmembrane region" description="Helical" evidence="9">
    <location>
        <begin position="128"/>
        <end position="148"/>
    </location>
</feature>
<feature type="domain" description="PAS" evidence="11">
    <location>
        <begin position="210"/>
        <end position="261"/>
    </location>
</feature>
<dbReference type="SUPFAM" id="SSF47384">
    <property type="entry name" value="Homodimeric domain of signal transducing histidine kinase"/>
    <property type="match status" value="1"/>
</dbReference>
<dbReference type="InterPro" id="IPR003661">
    <property type="entry name" value="HisK_dim/P_dom"/>
</dbReference>
<dbReference type="PROSITE" id="PS50112">
    <property type="entry name" value="PAS"/>
    <property type="match status" value="1"/>
</dbReference>
<dbReference type="SMART" id="SM00091">
    <property type="entry name" value="PAS"/>
    <property type="match status" value="1"/>
</dbReference>
<dbReference type="GO" id="GO:0000155">
    <property type="term" value="F:phosphorelay sensor kinase activity"/>
    <property type="evidence" value="ECO:0007669"/>
    <property type="project" value="InterPro"/>
</dbReference>
<keyword evidence="6 13" id="KW-0418">Kinase</keyword>
<keyword evidence="9" id="KW-0472">Membrane</keyword>
<dbReference type="Pfam" id="PF00512">
    <property type="entry name" value="HisKA"/>
    <property type="match status" value="1"/>
</dbReference>
<dbReference type="CDD" id="cd00082">
    <property type="entry name" value="HisKA"/>
    <property type="match status" value="1"/>
</dbReference>
<evidence type="ECO:0000259" key="10">
    <source>
        <dbReference type="PROSITE" id="PS50109"/>
    </source>
</evidence>
<keyword evidence="9" id="KW-1133">Transmembrane helix</keyword>
<protein>
    <recommendedName>
        <fullName evidence="2">histidine kinase</fullName>
        <ecNumber evidence="2">2.7.13.3</ecNumber>
    </recommendedName>
</protein>
<keyword evidence="9" id="KW-0812">Transmembrane</keyword>
<dbReference type="InterPro" id="IPR005467">
    <property type="entry name" value="His_kinase_dom"/>
</dbReference>
<dbReference type="AlphaFoldDB" id="A0A5D3WM66"/>
<feature type="transmembrane region" description="Helical" evidence="9">
    <location>
        <begin position="80"/>
        <end position="100"/>
    </location>
</feature>
<gene>
    <name evidence="13" type="ORF">EDC39_101100</name>
</gene>
<evidence type="ECO:0000256" key="6">
    <source>
        <dbReference type="ARBA" id="ARBA00022777"/>
    </source>
</evidence>
<dbReference type="SMART" id="SM00388">
    <property type="entry name" value="HisKA"/>
    <property type="match status" value="1"/>
</dbReference>
<dbReference type="RefSeq" id="WP_148894141.1">
    <property type="nucleotide sequence ID" value="NZ_VNIB01000001.1"/>
</dbReference>
<keyword evidence="5" id="KW-0547">Nucleotide-binding</keyword>
<dbReference type="InterPro" id="IPR004358">
    <property type="entry name" value="Sig_transdc_His_kin-like_C"/>
</dbReference>
<dbReference type="Pfam" id="PF25323">
    <property type="entry name" value="6TM_PilS"/>
    <property type="match status" value="1"/>
</dbReference>
<dbReference type="InterPro" id="IPR003594">
    <property type="entry name" value="HATPase_dom"/>
</dbReference>